<name>A0A9P0ZL84_CUSEU</name>
<organism evidence="7 8">
    <name type="scientific">Cuscuta europaea</name>
    <name type="common">European dodder</name>
    <dbReference type="NCBI Taxonomy" id="41803"/>
    <lineage>
        <taxon>Eukaryota</taxon>
        <taxon>Viridiplantae</taxon>
        <taxon>Streptophyta</taxon>
        <taxon>Embryophyta</taxon>
        <taxon>Tracheophyta</taxon>
        <taxon>Spermatophyta</taxon>
        <taxon>Magnoliopsida</taxon>
        <taxon>eudicotyledons</taxon>
        <taxon>Gunneridae</taxon>
        <taxon>Pentapetalae</taxon>
        <taxon>asterids</taxon>
        <taxon>lamiids</taxon>
        <taxon>Solanales</taxon>
        <taxon>Convolvulaceae</taxon>
        <taxon>Cuscuteae</taxon>
        <taxon>Cuscuta</taxon>
        <taxon>Cuscuta subgen. Cuscuta</taxon>
    </lineage>
</organism>
<evidence type="ECO:0000313" key="8">
    <source>
        <dbReference type="Proteomes" id="UP001152484"/>
    </source>
</evidence>
<evidence type="ECO:0000256" key="2">
    <source>
        <dbReference type="ARBA" id="ARBA00023015"/>
    </source>
</evidence>
<gene>
    <name evidence="7" type="ORF">CEURO_LOCUS17002</name>
</gene>
<dbReference type="EMBL" id="CAMAPE010000048">
    <property type="protein sequence ID" value="CAH9105680.1"/>
    <property type="molecule type" value="Genomic_DNA"/>
</dbReference>
<dbReference type="AlphaFoldDB" id="A0A9P0ZL84"/>
<proteinExistence type="predicted"/>
<dbReference type="PANTHER" id="PTHR12565:SF442">
    <property type="entry name" value="TRANSCRIPTION FACTOR HBI1"/>
    <property type="match status" value="1"/>
</dbReference>
<dbReference type="PROSITE" id="PS50888">
    <property type="entry name" value="BHLH"/>
    <property type="match status" value="1"/>
</dbReference>
<dbReference type="GO" id="GO:0046983">
    <property type="term" value="F:protein dimerization activity"/>
    <property type="evidence" value="ECO:0007669"/>
    <property type="project" value="InterPro"/>
</dbReference>
<feature type="compositionally biased region" description="Polar residues" evidence="5">
    <location>
        <begin position="149"/>
        <end position="159"/>
    </location>
</feature>
<keyword evidence="3" id="KW-0804">Transcription</keyword>
<protein>
    <recommendedName>
        <fullName evidence="6">BHLH domain-containing protein</fullName>
    </recommendedName>
</protein>
<evidence type="ECO:0000313" key="7">
    <source>
        <dbReference type="EMBL" id="CAH9105680.1"/>
    </source>
</evidence>
<dbReference type="Proteomes" id="UP001152484">
    <property type="component" value="Unassembled WGS sequence"/>
</dbReference>
<comment type="caution">
    <text evidence="7">The sequence shown here is derived from an EMBL/GenBank/DDBJ whole genome shotgun (WGS) entry which is preliminary data.</text>
</comment>
<accession>A0A9P0ZL84</accession>
<dbReference type="InterPro" id="IPR036638">
    <property type="entry name" value="HLH_DNA-bd_sf"/>
</dbReference>
<dbReference type="GO" id="GO:0005634">
    <property type="term" value="C:nucleus"/>
    <property type="evidence" value="ECO:0007669"/>
    <property type="project" value="UniProtKB-SubCell"/>
</dbReference>
<evidence type="ECO:0000259" key="6">
    <source>
        <dbReference type="PROSITE" id="PS50888"/>
    </source>
</evidence>
<reference evidence="7" key="1">
    <citation type="submission" date="2022-07" db="EMBL/GenBank/DDBJ databases">
        <authorList>
            <person name="Macas J."/>
            <person name="Novak P."/>
            <person name="Neumann P."/>
        </authorList>
    </citation>
    <scope>NUCLEOTIDE SEQUENCE</scope>
</reference>
<keyword evidence="4" id="KW-0539">Nucleus</keyword>
<dbReference type="Gene3D" id="4.10.280.10">
    <property type="entry name" value="Helix-loop-helix DNA-binding domain"/>
    <property type="match status" value="1"/>
</dbReference>
<evidence type="ECO:0000256" key="4">
    <source>
        <dbReference type="ARBA" id="ARBA00023242"/>
    </source>
</evidence>
<comment type="subcellular location">
    <subcellularLocation>
        <location evidence="1">Nucleus</location>
    </subcellularLocation>
</comment>
<sequence>MQSSAESDFVSISGDMTVLDRQAAVFHRFYQQPIHATDDAGNSFSGVFDGNLASLWTPNDNSGKESANVLSRSNSSVTAVAAPTTLKLNARNTTTLGGRSTRKRKSEQCLEDKKWEAETGEAQSEITVKSERETSGNSASKQNKKASNENDAVQKSSNYIHVRARRGQATDSHSLAERARREKIGKKMKCLQDLVPGCNKVVGKAGMLDEIINYVQSLQKQVEFLSMKLAVLNPRLEYGNDHLFPKEVAAYMGGYSGGQGEGVNAAFLHHQWQQQLLATATSRGGSTESDVSVSEDVHTIMPQRKEHHNNNNHNNSSLSIPELYLESPYFSQVQGWESEWSTPFNASFH</sequence>
<dbReference type="InterPro" id="IPR011598">
    <property type="entry name" value="bHLH_dom"/>
</dbReference>
<feature type="region of interest" description="Disordered" evidence="5">
    <location>
        <begin position="88"/>
        <end position="176"/>
    </location>
</feature>
<dbReference type="SMART" id="SM00353">
    <property type="entry name" value="HLH"/>
    <property type="match status" value="1"/>
</dbReference>
<feature type="compositionally biased region" description="Polar residues" evidence="5">
    <location>
        <begin position="88"/>
        <end position="98"/>
    </location>
</feature>
<dbReference type="FunFam" id="4.10.280.10:FF:000002">
    <property type="entry name" value="Basic helix-loop-helix transcription factor"/>
    <property type="match status" value="1"/>
</dbReference>
<keyword evidence="8" id="KW-1185">Reference proteome</keyword>
<keyword evidence="2" id="KW-0805">Transcription regulation</keyword>
<dbReference type="GO" id="GO:0003700">
    <property type="term" value="F:DNA-binding transcription factor activity"/>
    <property type="evidence" value="ECO:0007669"/>
    <property type="project" value="TreeGrafter"/>
</dbReference>
<dbReference type="InterPro" id="IPR024097">
    <property type="entry name" value="bHLH_ZIP_TF"/>
</dbReference>
<evidence type="ECO:0000256" key="1">
    <source>
        <dbReference type="ARBA" id="ARBA00004123"/>
    </source>
</evidence>
<evidence type="ECO:0000256" key="3">
    <source>
        <dbReference type="ARBA" id="ARBA00023163"/>
    </source>
</evidence>
<dbReference type="SUPFAM" id="SSF47459">
    <property type="entry name" value="HLH, helix-loop-helix DNA-binding domain"/>
    <property type="match status" value="1"/>
</dbReference>
<evidence type="ECO:0000256" key="5">
    <source>
        <dbReference type="SAM" id="MobiDB-lite"/>
    </source>
</evidence>
<dbReference type="OrthoDB" id="1915602at2759"/>
<dbReference type="PANTHER" id="PTHR12565">
    <property type="entry name" value="STEROL REGULATORY ELEMENT-BINDING PROTEIN"/>
    <property type="match status" value="1"/>
</dbReference>
<dbReference type="Pfam" id="PF00010">
    <property type="entry name" value="HLH"/>
    <property type="match status" value="1"/>
</dbReference>
<feature type="domain" description="BHLH" evidence="6">
    <location>
        <begin position="168"/>
        <end position="218"/>
    </location>
</feature>
<feature type="compositionally biased region" description="Basic and acidic residues" evidence="5">
    <location>
        <begin position="106"/>
        <end position="117"/>
    </location>
</feature>
<dbReference type="CDD" id="cd18919">
    <property type="entry name" value="bHLH_AtBPE_like"/>
    <property type="match status" value="1"/>
</dbReference>